<protein>
    <submittedName>
        <fullName evidence="2">Uncharacterized protein</fullName>
    </submittedName>
</protein>
<evidence type="ECO:0000313" key="2">
    <source>
        <dbReference type="EMBL" id="GBN51173.1"/>
    </source>
</evidence>
<feature type="non-terminal residue" evidence="2">
    <location>
        <position position="57"/>
    </location>
</feature>
<accession>A0A4Y2PJQ8</accession>
<feature type="non-terminal residue" evidence="2">
    <location>
        <position position="1"/>
    </location>
</feature>
<reference evidence="2 3" key="1">
    <citation type="journal article" date="2019" name="Sci. Rep.">
        <title>Orb-weaving spider Araneus ventricosus genome elucidates the spidroin gene catalogue.</title>
        <authorList>
            <person name="Kono N."/>
            <person name="Nakamura H."/>
            <person name="Ohtoshi R."/>
            <person name="Moran D.A.P."/>
            <person name="Shinohara A."/>
            <person name="Yoshida Y."/>
            <person name="Fujiwara M."/>
            <person name="Mori M."/>
            <person name="Tomita M."/>
            <person name="Arakawa K."/>
        </authorList>
    </citation>
    <scope>NUCLEOTIDE SEQUENCE [LARGE SCALE GENOMIC DNA]</scope>
</reference>
<name>A0A4Y2PJQ8_ARAVE</name>
<evidence type="ECO:0000256" key="1">
    <source>
        <dbReference type="SAM" id="MobiDB-lite"/>
    </source>
</evidence>
<dbReference type="Proteomes" id="UP000499080">
    <property type="component" value="Unassembled WGS sequence"/>
</dbReference>
<dbReference type="EMBL" id="BGPR01011410">
    <property type="protein sequence ID" value="GBN51173.1"/>
    <property type="molecule type" value="Genomic_DNA"/>
</dbReference>
<sequence>NERRQNALFILHLPGSVFWSQVHLRRLQNKRRSGGRRRARGRRRHPRERRRRCFLLL</sequence>
<dbReference type="AlphaFoldDB" id="A0A4Y2PJQ8"/>
<organism evidence="2 3">
    <name type="scientific">Araneus ventricosus</name>
    <name type="common">Orbweaver spider</name>
    <name type="synonym">Epeira ventricosa</name>
    <dbReference type="NCBI Taxonomy" id="182803"/>
    <lineage>
        <taxon>Eukaryota</taxon>
        <taxon>Metazoa</taxon>
        <taxon>Ecdysozoa</taxon>
        <taxon>Arthropoda</taxon>
        <taxon>Chelicerata</taxon>
        <taxon>Arachnida</taxon>
        <taxon>Araneae</taxon>
        <taxon>Araneomorphae</taxon>
        <taxon>Entelegynae</taxon>
        <taxon>Araneoidea</taxon>
        <taxon>Araneidae</taxon>
        <taxon>Araneus</taxon>
    </lineage>
</organism>
<keyword evidence="3" id="KW-1185">Reference proteome</keyword>
<proteinExistence type="predicted"/>
<gene>
    <name evidence="2" type="ORF">AVEN_273115-2_1</name>
</gene>
<feature type="region of interest" description="Disordered" evidence="1">
    <location>
        <begin position="29"/>
        <end position="50"/>
    </location>
</feature>
<evidence type="ECO:0000313" key="3">
    <source>
        <dbReference type="Proteomes" id="UP000499080"/>
    </source>
</evidence>
<comment type="caution">
    <text evidence="2">The sequence shown here is derived from an EMBL/GenBank/DDBJ whole genome shotgun (WGS) entry which is preliminary data.</text>
</comment>